<dbReference type="GeneID" id="42365503"/>
<organism evidence="4 5">
    <name type="scientific">Candidatus Nanohalobium constans</name>
    <dbReference type="NCBI Taxonomy" id="2565781"/>
    <lineage>
        <taxon>Archaea</taxon>
        <taxon>Candidatus Nanohalarchaeota</taxon>
        <taxon>Candidatus Nanohalobia</taxon>
        <taxon>Candidatus Nanohalobiales</taxon>
        <taxon>Candidatus Nanohalobiaceae</taxon>
        <taxon>Candidatus Nanohalobium</taxon>
    </lineage>
</organism>
<dbReference type="AlphaFoldDB" id="A0A5Q0UH38"/>
<dbReference type="InterPro" id="IPR013843">
    <property type="entry name" value="Ribosomal_eS4_N"/>
</dbReference>
<evidence type="ECO:0000256" key="1">
    <source>
        <dbReference type="PROSITE-ProRule" id="PRU00182"/>
    </source>
</evidence>
<dbReference type="Pfam" id="PF08071">
    <property type="entry name" value="RS4NT"/>
    <property type="match status" value="1"/>
</dbReference>
<dbReference type="OrthoDB" id="372073at2157"/>
<dbReference type="KEGG" id="ncon:LC1Nh_1104"/>
<dbReference type="InterPro" id="IPR000876">
    <property type="entry name" value="Ribosomal_eS4"/>
</dbReference>
<feature type="region of interest" description="Disordered" evidence="2">
    <location>
        <begin position="187"/>
        <end position="206"/>
    </location>
</feature>
<feature type="domain" description="Small ribosomal subunit protein eS4 N-terminal" evidence="3">
    <location>
        <begin position="3"/>
        <end position="24"/>
    </location>
</feature>
<keyword evidence="4" id="KW-0689">Ribosomal protein</keyword>
<proteinExistence type="predicted"/>
<evidence type="ECO:0000259" key="3">
    <source>
        <dbReference type="Pfam" id="PF08071"/>
    </source>
</evidence>
<dbReference type="EMBL" id="CP040089">
    <property type="protein sequence ID" value="QGA80972.1"/>
    <property type="molecule type" value="Genomic_DNA"/>
</dbReference>
<dbReference type="PANTHER" id="PTHR11581">
    <property type="entry name" value="30S/40S RIBOSOMAL PROTEIN S4"/>
    <property type="match status" value="1"/>
</dbReference>
<sequence>MTHQKRLSAPKHYPISRKENTYISTVKGSRSKEDAIPANVFLRDVTGYAETDKEAKKIVKQGDILRNGEELRDVKQGLGVLDTVELPKAEESFRVLRDGRNLDFINTEDTRKAAKIVGKKAEGSDNVYQLHNGENHTSTDNFQTGSTLIFQEDGKVEEVKLEEGAEVIVFSGQHAGETAELEEINQRGMNPDTGTVSENGREFETKLENLVATGDLEVTE</sequence>
<dbReference type="Proteomes" id="UP000377803">
    <property type="component" value="Chromosome"/>
</dbReference>
<keyword evidence="4" id="KW-0687">Ribonucleoprotein</keyword>
<dbReference type="GO" id="GO:0003735">
    <property type="term" value="F:structural constituent of ribosome"/>
    <property type="evidence" value="ECO:0007669"/>
    <property type="project" value="InterPro"/>
</dbReference>
<evidence type="ECO:0000256" key="2">
    <source>
        <dbReference type="SAM" id="MobiDB-lite"/>
    </source>
</evidence>
<keyword evidence="1" id="KW-0694">RNA-binding</keyword>
<dbReference type="Gene3D" id="3.10.290.10">
    <property type="entry name" value="RNA-binding S4 domain"/>
    <property type="match status" value="1"/>
</dbReference>
<dbReference type="GO" id="GO:0006412">
    <property type="term" value="P:translation"/>
    <property type="evidence" value="ECO:0007669"/>
    <property type="project" value="InterPro"/>
</dbReference>
<keyword evidence="5" id="KW-1185">Reference proteome</keyword>
<reference evidence="5" key="1">
    <citation type="submission" date="2019-05" db="EMBL/GenBank/DDBJ databases">
        <title>Candidatus Nanohalobium constans, a novel model system to study the DPANN nano-sized archaea: genomic and physiological characterization of a nanoarchaeon co-cultured with its chitinotrophic host.</title>
        <authorList>
            <person name="La Cono V."/>
            <person name="Arcadi E."/>
            <person name="Crisafi F."/>
            <person name="Denaro R."/>
            <person name="La Spada G."/>
            <person name="Messina E."/>
            <person name="Smedile F."/>
            <person name="Toshchakov S.V."/>
            <person name="Shevchenko M.A."/>
            <person name="Golyshin P.N."/>
            <person name="Golyshina O.V."/>
            <person name="Ferrer M."/>
            <person name="Rohde M."/>
            <person name="Mushegian A."/>
            <person name="Sorokin D.Y."/>
            <person name="Giuliano L."/>
            <person name="Yakimov M.M."/>
        </authorList>
    </citation>
    <scope>NUCLEOTIDE SEQUENCE [LARGE SCALE GENOMIC DNA]</scope>
    <source>
        <strain evidence="5">LC1Nh</strain>
    </source>
</reference>
<gene>
    <name evidence="4" type="primary">rps4e</name>
    <name evidence="4" type="ORF">LC1Nh_1104</name>
</gene>
<dbReference type="RefSeq" id="WP_153550721.1">
    <property type="nucleotide sequence ID" value="NZ_CP040089.1"/>
</dbReference>
<evidence type="ECO:0000313" key="4">
    <source>
        <dbReference type="EMBL" id="QGA80972.1"/>
    </source>
</evidence>
<dbReference type="PROSITE" id="PS00528">
    <property type="entry name" value="RIBOSOMAL_S4E"/>
    <property type="match status" value="1"/>
</dbReference>
<protein>
    <submittedName>
        <fullName evidence="4">30S ribosomal protein S4e</fullName>
    </submittedName>
</protein>
<name>A0A5Q0UH38_9ARCH</name>
<dbReference type="PANTHER" id="PTHR11581:SF0">
    <property type="entry name" value="SMALL RIBOSOMAL SUBUNIT PROTEIN ES4"/>
    <property type="match status" value="1"/>
</dbReference>
<dbReference type="Gene3D" id="2.30.30.30">
    <property type="match status" value="1"/>
</dbReference>
<dbReference type="InterPro" id="IPR014722">
    <property type="entry name" value="Rib_uL2_dom2"/>
</dbReference>
<dbReference type="InterPro" id="IPR018199">
    <property type="entry name" value="Ribosomal_eS4_N_CS"/>
</dbReference>
<dbReference type="GO" id="GO:0019843">
    <property type="term" value="F:rRNA binding"/>
    <property type="evidence" value="ECO:0007669"/>
    <property type="project" value="UniProtKB-KW"/>
</dbReference>
<accession>A0A5Q0UH38</accession>
<dbReference type="InterPro" id="IPR036986">
    <property type="entry name" value="S4_RNA-bd_sf"/>
</dbReference>
<evidence type="ECO:0000313" key="5">
    <source>
        <dbReference type="Proteomes" id="UP000377803"/>
    </source>
</evidence>
<dbReference type="GO" id="GO:0022627">
    <property type="term" value="C:cytosolic small ribosomal subunit"/>
    <property type="evidence" value="ECO:0007669"/>
    <property type="project" value="TreeGrafter"/>
</dbReference>
<dbReference type="PROSITE" id="PS50889">
    <property type="entry name" value="S4"/>
    <property type="match status" value="1"/>
</dbReference>
<keyword evidence="1" id="KW-0699">rRNA-binding</keyword>